<evidence type="ECO:0000259" key="3">
    <source>
        <dbReference type="PROSITE" id="PS00125"/>
    </source>
</evidence>
<dbReference type="InterPro" id="IPR029052">
    <property type="entry name" value="Metallo-depent_PP-like"/>
</dbReference>
<dbReference type="PRINTS" id="PR00114">
    <property type="entry name" value="STPHPHTASE"/>
</dbReference>
<comment type="similarity">
    <text evidence="1">Belongs to the PPP phosphatase family.</text>
</comment>
<dbReference type="EMBL" id="JAFCMP010000152">
    <property type="protein sequence ID" value="KAG5184759.1"/>
    <property type="molecule type" value="Genomic_DNA"/>
</dbReference>
<dbReference type="SUPFAM" id="SSF56300">
    <property type="entry name" value="Metallo-dependent phosphatases"/>
    <property type="match status" value="1"/>
</dbReference>
<dbReference type="Pfam" id="PF00149">
    <property type="entry name" value="Metallophos"/>
    <property type="match status" value="1"/>
</dbReference>
<feature type="domain" description="Serine/threonine specific protein phosphatases" evidence="3">
    <location>
        <begin position="232"/>
        <end position="237"/>
    </location>
</feature>
<feature type="region of interest" description="Disordered" evidence="2">
    <location>
        <begin position="1"/>
        <end position="37"/>
    </location>
</feature>
<comment type="caution">
    <text evidence="4">The sequence shown here is derived from an EMBL/GenBank/DDBJ whole genome shotgun (WGS) entry which is preliminary data.</text>
</comment>
<feature type="compositionally biased region" description="Low complexity" evidence="2">
    <location>
        <begin position="14"/>
        <end position="33"/>
    </location>
</feature>
<sequence length="448" mass="49130">MPPVEQPEGPMETAAAAPKEATAQSASTAAAPAGPTLSDYEALKRENAALRSELTRLQEGTKRKHKVVKTTLGSKMSHHVVSHQGKISRRHMRGTASSMASAEILAGLFTPRETVPERLLERLDDPSSHVAYFRGKQFALDLMSLCEQGQELFEKESRCLHIQSPCHVFGDIHGNLDDLHFFGENVWSKGIRLTPGRLLFLGDYVDRGMFSLECVAYLLAMKVLAPAKVFLLRGNHELRDVNSWEDYYGEGSFLTQCKDRFGAERGAYLWEVVNQLFDRLPLAAVIDHDIFCIHGGIPRPRPGLGQIESIQRVPVAAAVSPPYPCEDPDLTRVAYECLWSDPAKAADEAHMDARGYGANPRGSTAQCFGRAAVEDFLAEHDMSYIIRAHEKTAEGITVSKGGRVLTVFSTSKDHHLGDGAMSACLLVDDARIEVITKVSAAAGAERCC</sequence>
<evidence type="ECO:0000256" key="1">
    <source>
        <dbReference type="RuleBase" id="RU004273"/>
    </source>
</evidence>
<dbReference type="PANTHER" id="PTHR11668:SF496">
    <property type="entry name" value="SERINE_THREONINE-PROTEIN PHOSPHATASE"/>
    <property type="match status" value="1"/>
</dbReference>
<dbReference type="PROSITE" id="PS00125">
    <property type="entry name" value="SER_THR_PHOSPHATASE"/>
    <property type="match status" value="1"/>
</dbReference>
<dbReference type="PANTHER" id="PTHR11668">
    <property type="entry name" value="SERINE/THREONINE PROTEIN PHOSPHATASE"/>
    <property type="match status" value="1"/>
</dbReference>
<dbReference type="AlphaFoldDB" id="A0A835Z7H1"/>
<keyword evidence="5" id="KW-1185">Reference proteome</keyword>
<evidence type="ECO:0000313" key="5">
    <source>
        <dbReference type="Proteomes" id="UP000664859"/>
    </source>
</evidence>
<dbReference type="InterPro" id="IPR004843">
    <property type="entry name" value="Calcineurin-like_PHP"/>
</dbReference>
<gene>
    <name evidence="4" type="ORF">JKP88DRAFT_208167</name>
</gene>
<evidence type="ECO:0000313" key="4">
    <source>
        <dbReference type="EMBL" id="KAG5184759.1"/>
    </source>
</evidence>
<dbReference type="EC" id="3.1.3.16" evidence="1"/>
<dbReference type="SMART" id="SM00156">
    <property type="entry name" value="PP2Ac"/>
    <property type="match status" value="1"/>
</dbReference>
<dbReference type="InterPro" id="IPR006186">
    <property type="entry name" value="Ser/Thr-sp_prot-phosphatase"/>
</dbReference>
<dbReference type="CDD" id="cd00144">
    <property type="entry name" value="MPP_PPP_family"/>
    <property type="match status" value="1"/>
</dbReference>
<proteinExistence type="inferred from homology"/>
<keyword evidence="1" id="KW-0378">Hydrolase</keyword>
<evidence type="ECO:0000256" key="2">
    <source>
        <dbReference type="SAM" id="MobiDB-lite"/>
    </source>
</evidence>
<comment type="catalytic activity">
    <reaction evidence="1">
        <text>O-phospho-L-threonyl-[protein] + H2O = L-threonyl-[protein] + phosphate</text>
        <dbReference type="Rhea" id="RHEA:47004"/>
        <dbReference type="Rhea" id="RHEA-COMP:11060"/>
        <dbReference type="Rhea" id="RHEA-COMP:11605"/>
        <dbReference type="ChEBI" id="CHEBI:15377"/>
        <dbReference type="ChEBI" id="CHEBI:30013"/>
        <dbReference type="ChEBI" id="CHEBI:43474"/>
        <dbReference type="ChEBI" id="CHEBI:61977"/>
        <dbReference type="EC" id="3.1.3.16"/>
    </reaction>
</comment>
<organism evidence="4 5">
    <name type="scientific">Tribonema minus</name>
    <dbReference type="NCBI Taxonomy" id="303371"/>
    <lineage>
        <taxon>Eukaryota</taxon>
        <taxon>Sar</taxon>
        <taxon>Stramenopiles</taxon>
        <taxon>Ochrophyta</taxon>
        <taxon>PX clade</taxon>
        <taxon>Xanthophyceae</taxon>
        <taxon>Tribonematales</taxon>
        <taxon>Tribonemataceae</taxon>
        <taxon>Tribonema</taxon>
    </lineage>
</organism>
<dbReference type="InterPro" id="IPR050341">
    <property type="entry name" value="PP1_catalytic_subunit"/>
</dbReference>
<dbReference type="Gene3D" id="3.60.21.10">
    <property type="match status" value="1"/>
</dbReference>
<dbReference type="GO" id="GO:0005737">
    <property type="term" value="C:cytoplasm"/>
    <property type="evidence" value="ECO:0007669"/>
    <property type="project" value="TreeGrafter"/>
</dbReference>
<reference evidence="4" key="1">
    <citation type="submission" date="2021-02" db="EMBL/GenBank/DDBJ databases">
        <title>First Annotated Genome of the Yellow-green Alga Tribonema minus.</title>
        <authorList>
            <person name="Mahan K.M."/>
        </authorList>
    </citation>
    <scope>NUCLEOTIDE SEQUENCE</scope>
    <source>
        <strain evidence="4">UTEX B ZZ1240</strain>
    </source>
</reference>
<dbReference type="GO" id="GO:0005634">
    <property type="term" value="C:nucleus"/>
    <property type="evidence" value="ECO:0007669"/>
    <property type="project" value="TreeGrafter"/>
</dbReference>
<dbReference type="Proteomes" id="UP000664859">
    <property type="component" value="Unassembled WGS sequence"/>
</dbReference>
<protein>
    <recommendedName>
        <fullName evidence="1">Serine/threonine-protein phosphatase</fullName>
        <ecNumber evidence="1">3.1.3.16</ecNumber>
    </recommendedName>
</protein>
<accession>A0A835Z7H1</accession>
<dbReference type="OrthoDB" id="256429at2759"/>
<dbReference type="GO" id="GO:0004722">
    <property type="term" value="F:protein serine/threonine phosphatase activity"/>
    <property type="evidence" value="ECO:0007669"/>
    <property type="project" value="UniProtKB-EC"/>
</dbReference>
<name>A0A835Z7H1_9STRA</name>